<dbReference type="InterPro" id="IPR036945">
    <property type="entry name" value="DAGK_sf"/>
</dbReference>
<feature type="transmembrane region" description="Helical" evidence="24">
    <location>
        <begin position="35"/>
        <end position="55"/>
    </location>
</feature>
<feature type="binding site" evidence="23">
    <location>
        <position position="81"/>
    </location>
    <ligand>
        <name>a divalent metal cation</name>
        <dbReference type="ChEBI" id="CHEBI:60240"/>
    </ligand>
</feature>
<evidence type="ECO:0000313" key="25">
    <source>
        <dbReference type="EMBL" id="XBM02270.1"/>
    </source>
</evidence>
<comment type="cofactor">
    <cofactor evidence="23">
        <name>Mg(2+)</name>
        <dbReference type="ChEBI" id="CHEBI:18420"/>
    </cofactor>
    <text evidence="23">Mn(2+), Zn(2+), Cd(2+) and Co(2+) support activity to lesser extents.</text>
</comment>
<keyword evidence="15 24" id="KW-1133">Transmembrane helix</keyword>
<feature type="binding site" evidence="22">
    <location>
        <position position="21"/>
    </location>
    <ligand>
        <name>ATP</name>
        <dbReference type="ChEBI" id="CHEBI:30616"/>
    </ligand>
</feature>
<organism evidence="25">
    <name type="scientific">Chitinibacter mangrovi</name>
    <dbReference type="NCBI Taxonomy" id="3153927"/>
    <lineage>
        <taxon>Bacteria</taxon>
        <taxon>Pseudomonadati</taxon>
        <taxon>Pseudomonadota</taxon>
        <taxon>Betaproteobacteria</taxon>
        <taxon>Neisseriales</taxon>
        <taxon>Chitinibacteraceae</taxon>
        <taxon>Chitinibacter</taxon>
    </lineage>
</organism>
<evidence type="ECO:0000256" key="7">
    <source>
        <dbReference type="ARBA" id="ARBA00022519"/>
    </source>
</evidence>
<dbReference type="KEGG" id="cmav:ABHF33_08390"/>
<evidence type="ECO:0000256" key="6">
    <source>
        <dbReference type="ARBA" id="ARBA00022516"/>
    </source>
</evidence>
<evidence type="ECO:0000256" key="23">
    <source>
        <dbReference type="PIRSR" id="PIRSR600829-4"/>
    </source>
</evidence>
<dbReference type="CDD" id="cd14264">
    <property type="entry name" value="DAGK_IM"/>
    <property type="match status" value="1"/>
</dbReference>
<feature type="binding site" evidence="21">
    <location>
        <position position="103"/>
    </location>
    <ligand>
        <name>substrate</name>
    </ligand>
</feature>
<feature type="binding site" evidence="21">
    <location>
        <begin position="27"/>
        <end position="30"/>
    </location>
    <ligand>
        <name>substrate</name>
    </ligand>
</feature>
<dbReference type="EMBL" id="CP157355">
    <property type="protein sequence ID" value="XBM02270.1"/>
    <property type="molecule type" value="Genomic_DNA"/>
</dbReference>
<feature type="binding site" evidence="22">
    <location>
        <position position="14"/>
    </location>
    <ligand>
        <name>ATP</name>
        <dbReference type="ChEBI" id="CHEBI:30616"/>
    </ligand>
</feature>
<comment type="subcellular location">
    <subcellularLocation>
        <location evidence="1 24">Cell inner membrane</location>
        <topology evidence="1 24">Multi-pass membrane protein</topology>
    </subcellularLocation>
</comment>
<dbReference type="PANTHER" id="PTHR34299:SF1">
    <property type="entry name" value="DIACYLGLYCEROL KINASE"/>
    <property type="match status" value="1"/>
</dbReference>
<dbReference type="AlphaFoldDB" id="A0AAU7FBZ2"/>
<evidence type="ECO:0000256" key="3">
    <source>
        <dbReference type="ARBA" id="ARBA00012133"/>
    </source>
</evidence>
<evidence type="ECO:0000256" key="4">
    <source>
        <dbReference type="ARBA" id="ARBA00017575"/>
    </source>
</evidence>
<accession>A0AAU7FBZ2</accession>
<dbReference type="GO" id="GO:0006654">
    <property type="term" value="P:phosphatidic acid biosynthetic process"/>
    <property type="evidence" value="ECO:0007669"/>
    <property type="project" value="InterPro"/>
</dbReference>
<keyword evidence="17 24" id="KW-0472">Membrane</keyword>
<evidence type="ECO:0000256" key="17">
    <source>
        <dbReference type="ARBA" id="ARBA00023136"/>
    </source>
</evidence>
<gene>
    <name evidence="25" type="ORF">ABHF33_08390</name>
</gene>
<keyword evidence="7 24" id="KW-0997">Cell inner membrane</keyword>
<evidence type="ECO:0000256" key="9">
    <source>
        <dbReference type="ARBA" id="ARBA00022692"/>
    </source>
</evidence>
<evidence type="ECO:0000256" key="12">
    <source>
        <dbReference type="ARBA" id="ARBA00022777"/>
    </source>
</evidence>
<evidence type="ECO:0000256" key="8">
    <source>
        <dbReference type="ARBA" id="ARBA00022679"/>
    </source>
</evidence>
<evidence type="ECO:0000256" key="24">
    <source>
        <dbReference type="RuleBase" id="RU363065"/>
    </source>
</evidence>
<evidence type="ECO:0000256" key="15">
    <source>
        <dbReference type="ARBA" id="ARBA00022989"/>
    </source>
</evidence>
<dbReference type="GO" id="GO:0004143">
    <property type="term" value="F:ATP-dependent diacylglycerol kinase activity"/>
    <property type="evidence" value="ECO:0007669"/>
    <property type="project" value="UniProtKB-EC"/>
</dbReference>
<evidence type="ECO:0000256" key="11">
    <source>
        <dbReference type="ARBA" id="ARBA00022741"/>
    </source>
</evidence>
<feature type="binding site" evidence="22">
    <location>
        <position position="33"/>
    </location>
    <ligand>
        <name>ATP</name>
        <dbReference type="ChEBI" id="CHEBI:30616"/>
    </ligand>
</feature>
<keyword evidence="18" id="KW-0594">Phospholipid biosynthesis</keyword>
<keyword evidence="9 24" id="KW-0812">Transmembrane</keyword>
<comment type="caution">
    <text evidence="24">Lacks conserved residue(s) required for the propagation of feature annotation.</text>
</comment>
<dbReference type="EC" id="2.7.1.107" evidence="3 24"/>
<evidence type="ECO:0000256" key="13">
    <source>
        <dbReference type="ARBA" id="ARBA00022840"/>
    </source>
</evidence>
<comment type="catalytic activity">
    <reaction evidence="24">
        <text>a 1,2-diacyl-sn-glycerol + ATP = a 1,2-diacyl-sn-glycero-3-phosphate + ADP + H(+)</text>
        <dbReference type="Rhea" id="RHEA:10272"/>
        <dbReference type="ChEBI" id="CHEBI:15378"/>
        <dbReference type="ChEBI" id="CHEBI:17815"/>
        <dbReference type="ChEBI" id="CHEBI:30616"/>
        <dbReference type="ChEBI" id="CHEBI:58608"/>
        <dbReference type="ChEBI" id="CHEBI:456216"/>
        <dbReference type="EC" id="2.7.1.107"/>
    </reaction>
</comment>
<reference evidence="25" key="1">
    <citation type="submission" date="2024-05" db="EMBL/GenBank/DDBJ databases">
        <authorList>
            <person name="Yang L."/>
            <person name="Pan L."/>
        </authorList>
    </citation>
    <scope>NUCLEOTIDE SEQUENCE</scope>
    <source>
        <strain evidence="25">FCG-7</strain>
    </source>
</reference>
<dbReference type="PANTHER" id="PTHR34299">
    <property type="entry name" value="DIACYLGLYCEROL KINASE"/>
    <property type="match status" value="1"/>
</dbReference>
<dbReference type="InterPro" id="IPR000829">
    <property type="entry name" value="DAGK"/>
</dbReference>
<evidence type="ECO:0000256" key="22">
    <source>
        <dbReference type="PIRSR" id="PIRSR600829-3"/>
    </source>
</evidence>
<name>A0AAU7FBZ2_9NEIS</name>
<sequence>MSESPFKGKTGIKRVFNALGYSIDGLRAGWQNEAAFRQVLLLAVAGIPVALYLPVPIWGKALLIGSHLACVIVELLNSAIEAAVDHTSLEKHHLAKRAKDLGSAAQLIGLINLAMMWGLVLLA</sequence>
<keyword evidence="8 24" id="KW-0808">Transferase</keyword>
<keyword evidence="12 24" id="KW-0418">Kinase</keyword>
<proteinExistence type="inferred from homology"/>
<evidence type="ECO:0000256" key="18">
    <source>
        <dbReference type="ARBA" id="ARBA00023209"/>
    </source>
</evidence>
<keyword evidence="13 22" id="KW-0067">ATP-binding</keyword>
<dbReference type="PROSITE" id="PS01069">
    <property type="entry name" value="DAGK_PROKAR"/>
    <property type="match status" value="1"/>
</dbReference>
<feature type="binding site" evidence="22">
    <location>
        <begin position="99"/>
        <end position="100"/>
    </location>
    <ligand>
        <name>ATP</name>
        <dbReference type="ChEBI" id="CHEBI:30616"/>
    </ligand>
</feature>
<dbReference type="GO" id="GO:0005524">
    <property type="term" value="F:ATP binding"/>
    <property type="evidence" value="ECO:0007669"/>
    <property type="project" value="UniProtKB-KW"/>
</dbReference>
<feature type="binding site" evidence="21">
    <location>
        <position position="74"/>
    </location>
    <ligand>
        <name>substrate</name>
    </ligand>
</feature>
<dbReference type="GO" id="GO:0005886">
    <property type="term" value="C:plasma membrane"/>
    <property type="evidence" value="ECO:0007669"/>
    <property type="project" value="UniProtKB-SubCell"/>
</dbReference>
<evidence type="ECO:0000256" key="5">
    <source>
        <dbReference type="ARBA" id="ARBA00022475"/>
    </source>
</evidence>
<feature type="transmembrane region" description="Helical" evidence="24">
    <location>
        <begin position="101"/>
        <end position="122"/>
    </location>
</feature>
<feature type="binding site" evidence="22">
    <location>
        <position position="81"/>
    </location>
    <ligand>
        <name>ATP</name>
        <dbReference type="ChEBI" id="CHEBI:30616"/>
    </ligand>
</feature>
<dbReference type="Gene3D" id="1.10.287.3610">
    <property type="match status" value="1"/>
</dbReference>
<comment type="similarity">
    <text evidence="2 24">Belongs to the bacterial diacylglycerol kinase family.</text>
</comment>
<feature type="binding site" evidence="23">
    <location>
        <position position="33"/>
    </location>
    <ligand>
        <name>a divalent metal cation</name>
        <dbReference type="ChEBI" id="CHEBI:60240"/>
    </ligand>
</feature>
<evidence type="ECO:0000256" key="2">
    <source>
        <dbReference type="ARBA" id="ARBA00005967"/>
    </source>
</evidence>
<protein>
    <recommendedName>
        <fullName evidence="4 24">Diacylglycerol kinase</fullName>
        <ecNumber evidence="3 24">2.7.1.107</ecNumber>
    </recommendedName>
</protein>
<keyword evidence="19 24" id="KW-1208">Phospholipid metabolism</keyword>
<comment type="function">
    <text evidence="24">Catalyzes the ATP-dependent phosphorylation of sn-l,2-diacylglycerol (DAG) to phosphatidic acid. Involved in the recycling of diacylglycerol produced as a by-product during membrane-derived oligosaccharide (MDO) biosynthesis.</text>
</comment>
<evidence type="ECO:0000256" key="21">
    <source>
        <dbReference type="PIRSR" id="PIRSR600829-2"/>
    </source>
</evidence>
<dbReference type="InterPro" id="IPR033718">
    <property type="entry name" value="DAGK_prok"/>
</dbReference>
<dbReference type="GO" id="GO:0046872">
    <property type="term" value="F:metal ion binding"/>
    <property type="evidence" value="ECO:0007669"/>
    <property type="project" value="UniProtKB-KW"/>
</dbReference>
<keyword evidence="16 24" id="KW-0443">Lipid metabolism</keyword>
<keyword evidence="6" id="KW-0444">Lipid biosynthesis</keyword>
<keyword evidence="5" id="KW-1003">Cell membrane</keyword>
<keyword evidence="10 23" id="KW-0479">Metal-binding</keyword>
<dbReference type="Pfam" id="PF01219">
    <property type="entry name" value="DAGK_prokar"/>
    <property type="match status" value="1"/>
</dbReference>
<evidence type="ECO:0000256" key="14">
    <source>
        <dbReference type="ARBA" id="ARBA00022842"/>
    </source>
</evidence>
<evidence type="ECO:0000256" key="19">
    <source>
        <dbReference type="ARBA" id="ARBA00023264"/>
    </source>
</evidence>
<feature type="binding site" evidence="21">
    <location>
        <position position="14"/>
    </location>
    <ligand>
        <name>substrate</name>
    </ligand>
</feature>
<keyword evidence="11 22" id="KW-0547">Nucleotide-binding</keyword>
<keyword evidence="14 23" id="KW-0460">Magnesium</keyword>
<evidence type="ECO:0000256" key="10">
    <source>
        <dbReference type="ARBA" id="ARBA00022723"/>
    </source>
</evidence>
<dbReference type="RefSeq" id="WP_348946544.1">
    <property type="nucleotide sequence ID" value="NZ_CP157355.1"/>
</dbReference>
<evidence type="ECO:0000256" key="20">
    <source>
        <dbReference type="PIRSR" id="PIRSR600829-1"/>
    </source>
</evidence>
<feature type="binding site" evidence="22">
    <location>
        <begin position="90"/>
        <end position="92"/>
    </location>
    <ligand>
        <name>ATP</name>
        <dbReference type="ChEBI" id="CHEBI:30616"/>
    </ligand>
</feature>
<feature type="active site" description="Proton acceptor" evidence="20">
    <location>
        <position position="74"/>
    </location>
</feature>
<evidence type="ECO:0000256" key="1">
    <source>
        <dbReference type="ARBA" id="ARBA00004429"/>
    </source>
</evidence>
<evidence type="ECO:0000256" key="16">
    <source>
        <dbReference type="ARBA" id="ARBA00023098"/>
    </source>
</evidence>